<reference evidence="7 9" key="3">
    <citation type="submission" date="2017-02" db="EMBL/GenBank/DDBJ databases">
        <authorList>
            <person name="Peterson S.W."/>
        </authorList>
    </citation>
    <scope>NUCLEOTIDE SEQUENCE [LARGE SCALE GENOMIC DNA]</scope>
    <source>
        <strain evidence="7 9">ATCC 43854</strain>
    </source>
</reference>
<dbReference type="Pfam" id="PF01479">
    <property type="entry name" value="S4"/>
    <property type="match status" value="1"/>
</dbReference>
<dbReference type="PROSITE" id="PS50889">
    <property type="entry name" value="S4"/>
    <property type="match status" value="1"/>
</dbReference>
<dbReference type="InterPro" id="IPR036986">
    <property type="entry name" value="S4_RNA-bd_sf"/>
</dbReference>
<evidence type="ECO:0000313" key="8">
    <source>
        <dbReference type="Proteomes" id="UP000184275"/>
    </source>
</evidence>
<dbReference type="InterPro" id="IPR020094">
    <property type="entry name" value="TruA/RsuA/RluB/E/F_N"/>
</dbReference>
<evidence type="ECO:0000313" key="7">
    <source>
        <dbReference type="EMBL" id="SJZ39953.1"/>
    </source>
</evidence>
<dbReference type="GO" id="GO:0120159">
    <property type="term" value="F:rRNA pseudouridine synthase activity"/>
    <property type="evidence" value="ECO:0007669"/>
    <property type="project" value="UniProtKB-ARBA"/>
</dbReference>
<dbReference type="EC" id="5.4.99.-" evidence="4"/>
<evidence type="ECO:0000313" key="9">
    <source>
        <dbReference type="Proteomes" id="UP000190449"/>
    </source>
</evidence>
<evidence type="ECO:0000256" key="2">
    <source>
        <dbReference type="ARBA" id="ARBA00023235"/>
    </source>
</evidence>
<dbReference type="RefSeq" id="WP_073302779.1">
    <property type="nucleotide sequence ID" value="NZ_FRAW01000004.1"/>
</dbReference>
<proteinExistence type="inferred from homology"/>
<dbReference type="Proteomes" id="UP000184275">
    <property type="component" value="Unassembled WGS sequence"/>
</dbReference>
<dbReference type="Gene3D" id="3.30.70.1560">
    <property type="entry name" value="Alpha-L RNA-binding motif"/>
    <property type="match status" value="1"/>
</dbReference>
<keyword evidence="2 4" id="KW-0413">Isomerase</keyword>
<dbReference type="PROSITE" id="PS01149">
    <property type="entry name" value="PSI_RSU"/>
    <property type="match status" value="1"/>
</dbReference>
<dbReference type="SMART" id="SM00363">
    <property type="entry name" value="S4"/>
    <property type="match status" value="1"/>
</dbReference>
<dbReference type="PANTHER" id="PTHR47683:SF2">
    <property type="entry name" value="RNA-BINDING S4 DOMAIN-CONTAINING PROTEIN"/>
    <property type="match status" value="1"/>
</dbReference>
<sequence length="243" mass="27366">MRINKFLSLCGVASRRASDEIILQGRVSVNGTVLNQPGFSVSESDDVRVDGRKVQLPAKTKIILFHKPAGCVCSAHDPQGRTTVYDYLPSAFRSMKYIGRLDLQSRGLLLFTDDGDLLYKLTHPKFEIPRSYYVWTTHPLSRSDAQRLVDGVEIGENERGVMEHGHAEEIFFDEGFVEMVLCEGKNREIRRMLEAVGYTIRDLKRVTYAGISLGNLPTGEFRELTPAEEKSLRKSVQDLGAQE</sequence>
<reference evidence="8" key="1">
    <citation type="submission" date="2016-11" db="EMBL/GenBank/DDBJ databases">
        <authorList>
            <person name="Varghese N."/>
            <person name="Submissions S."/>
        </authorList>
    </citation>
    <scope>NUCLEOTIDE SEQUENCE [LARGE SCALE GENOMIC DNA]</scope>
    <source>
        <strain evidence="8">UWOS</strain>
    </source>
</reference>
<dbReference type="Pfam" id="PF00849">
    <property type="entry name" value="PseudoU_synth_2"/>
    <property type="match status" value="1"/>
</dbReference>
<dbReference type="CDD" id="cd00165">
    <property type="entry name" value="S4"/>
    <property type="match status" value="1"/>
</dbReference>
<dbReference type="InterPro" id="IPR000748">
    <property type="entry name" value="PsdUridine_synth_RsuA/RluB/E/F"/>
</dbReference>
<dbReference type="InterPro" id="IPR018496">
    <property type="entry name" value="PsdUridine_synth_RsuA/RluB_CS"/>
</dbReference>
<name>A0A1M6RU90_9BACT</name>
<dbReference type="InterPro" id="IPR006145">
    <property type="entry name" value="PsdUridine_synth_RsuA/RluA"/>
</dbReference>
<dbReference type="AlphaFoldDB" id="A0A1M6RU90"/>
<dbReference type="GO" id="GO:0000455">
    <property type="term" value="P:enzyme-directed rRNA pseudouridine synthesis"/>
    <property type="evidence" value="ECO:0007669"/>
    <property type="project" value="UniProtKB-ARBA"/>
</dbReference>
<gene>
    <name evidence="7" type="ORF">SAMN02745108_00433</name>
    <name evidence="6" type="ORF">SAMN05720469_104113</name>
</gene>
<reference evidence="6" key="2">
    <citation type="submission" date="2016-11" db="EMBL/GenBank/DDBJ databases">
        <authorList>
            <person name="Jaros S."/>
            <person name="Januszkiewicz K."/>
            <person name="Wedrychowicz H."/>
        </authorList>
    </citation>
    <scope>NUCLEOTIDE SEQUENCE [LARGE SCALE GENOMIC DNA]</scope>
    <source>
        <strain evidence="6">UWOS</strain>
    </source>
</reference>
<dbReference type="GO" id="GO:0003723">
    <property type="term" value="F:RNA binding"/>
    <property type="evidence" value="ECO:0007669"/>
    <property type="project" value="UniProtKB-KW"/>
</dbReference>
<evidence type="ECO:0000256" key="4">
    <source>
        <dbReference type="RuleBase" id="RU003887"/>
    </source>
</evidence>
<dbReference type="InterPro" id="IPR002942">
    <property type="entry name" value="S4_RNA-bd"/>
</dbReference>
<dbReference type="Gene3D" id="3.10.290.10">
    <property type="entry name" value="RNA-binding S4 domain"/>
    <property type="match status" value="1"/>
</dbReference>
<evidence type="ECO:0000256" key="3">
    <source>
        <dbReference type="PROSITE-ProRule" id="PRU00182"/>
    </source>
</evidence>
<organism evidence="6 8">
    <name type="scientific">Fibrobacter intestinalis</name>
    <dbReference type="NCBI Taxonomy" id="28122"/>
    <lineage>
        <taxon>Bacteria</taxon>
        <taxon>Pseudomonadati</taxon>
        <taxon>Fibrobacterota</taxon>
        <taxon>Fibrobacteria</taxon>
        <taxon>Fibrobacterales</taxon>
        <taxon>Fibrobacteraceae</taxon>
        <taxon>Fibrobacter</taxon>
    </lineage>
</organism>
<dbReference type="SUPFAM" id="SSF55174">
    <property type="entry name" value="Alpha-L RNA-binding motif"/>
    <property type="match status" value="1"/>
</dbReference>
<dbReference type="PANTHER" id="PTHR47683">
    <property type="entry name" value="PSEUDOURIDINE SYNTHASE FAMILY PROTEIN-RELATED"/>
    <property type="match status" value="1"/>
</dbReference>
<accession>A0A1M6RU90</accession>
<comment type="similarity">
    <text evidence="1 4">Belongs to the pseudouridine synthase RsuA family.</text>
</comment>
<dbReference type="InterPro" id="IPR020103">
    <property type="entry name" value="PsdUridine_synth_cat_dom_sf"/>
</dbReference>
<evidence type="ECO:0000256" key="1">
    <source>
        <dbReference type="ARBA" id="ARBA00008348"/>
    </source>
</evidence>
<dbReference type="SUPFAM" id="SSF55120">
    <property type="entry name" value="Pseudouridine synthase"/>
    <property type="match status" value="1"/>
</dbReference>
<dbReference type="EMBL" id="FUWU01000004">
    <property type="protein sequence ID" value="SJZ39953.1"/>
    <property type="molecule type" value="Genomic_DNA"/>
</dbReference>
<dbReference type="InterPro" id="IPR050343">
    <property type="entry name" value="RsuA_PseudoU_synthase"/>
</dbReference>
<dbReference type="InterPro" id="IPR042092">
    <property type="entry name" value="PsdUridine_s_RsuA/RluB/E/F_cat"/>
</dbReference>
<evidence type="ECO:0000313" key="6">
    <source>
        <dbReference type="EMBL" id="SHK36005.1"/>
    </source>
</evidence>
<feature type="domain" description="RNA-binding S4" evidence="5">
    <location>
        <begin position="1"/>
        <end position="63"/>
    </location>
</feature>
<dbReference type="EMBL" id="FRAW01000004">
    <property type="protein sequence ID" value="SHK36005.1"/>
    <property type="molecule type" value="Genomic_DNA"/>
</dbReference>
<dbReference type="Gene3D" id="3.30.70.580">
    <property type="entry name" value="Pseudouridine synthase I, catalytic domain, N-terminal subdomain"/>
    <property type="match status" value="1"/>
</dbReference>
<dbReference type="NCBIfam" id="TIGR00093">
    <property type="entry name" value="pseudouridine synthase"/>
    <property type="match status" value="1"/>
</dbReference>
<dbReference type="Proteomes" id="UP000190449">
    <property type="component" value="Unassembled WGS sequence"/>
</dbReference>
<dbReference type="FunFam" id="3.10.290.10:FF:000003">
    <property type="entry name" value="Pseudouridine synthase"/>
    <property type="match status" value="1"/>
</dbReference>
<accession>A0A1T4KCA0</accession>
<dbReference type="STRING" id="28122.SAMN02745108_00433"/>
<evidence type="ECO:0000259" key="5">
    <source>
        <dbReference type="SMART" id="SM00363"/>
    </source>
</evidence>
<keyword evidence="8" id="KW-1185">Reference proteome</keyword>
<protein>
    <recommendedName>
        <fullName evidence="4">Pseudouridine synthase</fullName>
        <ecNumber evidence="4">5.4.99.-</ecNumber>
    </recommendedName>
</protein>
<keyword evidence="3" id="KW-0694">RNA-binding</keyword>